<feature type="region of interest" description="Disordered" evidence="1">
    <location>
        <begin position="844"/>
        <end position="929"/>
    </location>
</feature>
<evidence type="ECO:0000256" key="2">
    <source>
        <dbReference type="SAM" id="Phobius"/>
    </source>
</evidence>
<keyword evidence="2" id="KW-0812">Transmembrane</keyword>
<evidence type="ECO:0000313" key="4">
    <source>
        <dbReference type="EMBL" id="GAA1984315.1"/>
    </source>
</evidence>
<protein>
    <recommendedName>
        <fullName evidence="6">VWFA domain-containing protein</fullName>
    </recommendedName>
</protein>
<dbReference type="Gene3D" id="3.40.50.410">
    <property type="entry name" value="von Willebrand factor, type A domain"/>
    <property type="match status" value="1"/>
</dbReference>
<dbReference type="Proteomes" id="UP001500326">
    <property type="component" value="Unassembled WGS sequence"/>
</dbReference>
<evidence type="ECO:0000256" key="3">
    <source>
        <dbReference type="SAM" id="SignalP"/>
    </source>
</evidence>
<organism evidence="4 5">
    <name type="scientific">Microbacterium pumilum</name>
    <dbReference type="NCBI Taxonomy" id="344165"/>
    <lineage>
        <taxon>Bacteria</taxon>
        <taxon>Bacillati</taxon>
        <taxon>Actinomycetota</taxon>
        <taxon>Actinomycetes</taxon>
        <taxon>Micrococcales</taxon>
        <taxon>Microbacteriaceae</taxon>
        <taxon>Microbacterium</taxon>
    </lineage>
</organism>
<reference evidence="4 5" key="1">
    <citation type="journal article" date="2019" name="Int. J. Syst. Evol. Microbiol.">
        <title>The Global Catalogue of Microorganisms (GCM) 10K type strain sequencing project: providing services to taxonomists for standard genome sequencing and annotation.</title>
        <authorList>
            <consortium name="The Broad Institute Genomics Platform"/>
            <consortium name="The Broad Institute Genome Sequencing Center for Infectious Disease"/>
            <person name="Wu L."/>
            <person name="Ma J."/>
        </authorList>
    </citation>
    <scope>NUCLEOTIDE SEQUENCE [LARGE SCALE GENOMIC DNA]</scope>
    <source>
        <strain evidence="4 5">JCM 14902</strain>
    </source>
</reference>
<dbReference type="PANTHER" id="PTHR48125:SF10">
    <property type="entry name" value="OS12G0136300 PROTEIN"/>
    <property type="match status" value="1"/>
</dbReference>
<sequence>MRRVWAVLAATVLTIALPLLTGPAANATEHTAVAAATSAGLSDSGQSAVDDLRTCVASKGVLNAYYIIDNSQSLRVEDDGKTPGSDPDYTRADILANSLSQLGNLGGDTQVNWAAGFFSTGFESAISWTPWTEASADQLESTIRAKQPNGYTNWLAAMEGTQQQLAGQPDADKACQLVVWFTDGAIDLEGGDQATADAVNDLCGRPIDPAGHAPAQGYGIFNAFRQSGVVVMGTLLAQGSTRDDAEVMWPLVEGSGDVDGTPEQCGQPDPPSTAVHGAVVDATDPSALARVFLELASQIGGGYPEPLDAEGRFWIDPGVSRFQIALGDGDWSLVAPPESGVGTITTDAPGPAKVTTSAGATLVEVPIDDPSLQGQWQLVADDVDDVFLFSDLGIVFDAQNTIELGADGATAAVLTAQVQDAAGDPAPLEAYGSAEFTASIVSPDGTVQELPQADVDPVTGAITIPMPADVSAAEIVVTASLDLETAPHGLALAPVTTQQSVATVLPANFPRVHTIPVQLSVLEGADGAARGGMTVDGPQSGGDGRVCVTGDPEVISDSANRAAGWSWQLDGDLDADGCIVVPEGATDQRIKITATNQTAADSLVRASMPVAFVSADGEELTQDVPIEFRSTHPVNVGSVALVALGLLLIGILLPLILLWFLNWWTTRLDIGNSVQRATFPVRVVPGGVEPLDVPASDTALSERFRYRGAARNVRSLSDPDLGRIRARLPWFPLNAPEYEIAPAAGVAIAAARTSARSASAGVRSADGALRFRQLPFDAFWAITVTDAELARTSKGEAVNGTAVIYHRFDAYQPAQYRERLADIARDTAASDAVDRLRTAKAAKAAEAARAKSGPPPSGAGGSGAAAAPPRPGSSPDDGTPPSKAGPPPRPSAVPGGASRPGSPPPLPGSPPPLPGSPPPLPGMPPPRGR</sequence>
<gene>
    <name evidence="4" type="ORF">GCM10009777_17810</name>
</gene>
<feature type="compositionally biased region" description="Pro residues" evidence="1">
    <location>
        <begin position="901"/>
        <end position="929"/>
    </location>
</feature>
<dbReference type="PANTHER" id="PTHR48125">
    <property type="entry name" value="LP07818P1"/>
    <property type="match status" value="1"/>
</dbReference>
<dbReference type="RefSeq" id="WP_344060689.1">
    <property type="nucleotide sequence ID" value="NZ_BAAAOH010000001.1"/>
</dbReference>
<feature type="signal peptide" evidence="3">
    <location>
        <begin position="1"/>
        <end position="27"/>
    </location>
</feature>
<evidence type="ECO:0000313" key="5">
    <source>
        <dbReference type="Proteomes" id="UP001500326"/>
    </source>
</evidence>
<keyword evidence="3" id="KW-0732">Signal</keyword>
<feature type="transmembrane region" description="Helical" evidence="2">
    <location>
        <begin position="639"/>
        <end position="661"/>
    </location>
</feature>
<name>A0ABN2SCL4_9MICO</name>
<evidence type="ECO:0008006" key="6">
    <source>
        <dbReference type="Google" id="ProtNLM"/>
    </source>
</evidence>
<feature type="chain" id="PRO_5046180211" description="VWFA domain-containing protein" evidence="3">
    <location>
        <begin position="28"/>
        <end position="929"/>
    </location>
</feature>
<dbReference type="EMBL" id="BAAAOH010000001">
    <property type="protein sequence ID" value="GAA1984315.1"/>
    <property type="molecule type" value="Genomic_DNA"/>
</dbReference>
<proteinExistence type="predicted"/>
<feature type="compositionally biased region" description="Low complexity" evidence="1">
    <location>
        <begin position="873"/>
        <end position="882"/>
    </location>
</feature>
<comment type="caution">
    <text evidence="4">The sequence shown here is derived from an EMBL/GenBank/DDBJ whole genome shotgun (WGS) entry which is preliminary data.</text>
</comment>
<evidence type="ECO:0000256" key="1">
    <source>
        <dbReference type="SAM" id="MobiDB-lite"/>
    </source>
</evidence>
<dbReference type="InterPro" id="IPR036465">
    <property type="entry name" value="vWFA_dom_sf"/>
</dbReference>
<keyword evidence="2" id="KW-1133">Transmembrane helix</keyword>
<keyword evidence="5" id="KW-1185">Reference proteome</keyword>
<dbReference type="SUPFAM" id="SSF53300">
    <property type="entry name" value="vWA-like"/>
    <property type="match status" value="1"/>
</dbReference>
<keyword evidence="2" id="KW-0472">Membrane</keyword>
<accession>A0ABN2SCL4</accession>